<sequence>MRSNLTRGIFQAIVENKPYIHSQCYRQIAPRISSRSSQKCSPHITQRRTAFSFPIPQATDVKTHSENNGAKQMMELVNALKQKVQPPPPFILAKAFLAFIKDREETMMVLTQNQVRFLLQTFEHLAASYPYEDSKGSVRAVLSLNHLENAMMVLSRVGCESDAAELLNKLSKLIYAQMCLRANTTKPPQQFSGTEALRSYISILGPTGSALEALDILETHWKSILHVDGISPWVDVINGIAKEGRSSEISMIVEKMNEHAIKLDPASHEEILRLLATENSIDALKIFYSIMLPDNLQPTVVSTATAIIAALRNSMVDWANSLSKLLPEYPTPETRDANLLLAAARGENVSTIDEILKFMVERNPEVEQSMTASTFNALIEYANIIKRPDLVNDYVELGRRWNIQPDAETYMLQVDSKLQEGDIYGAVALSKDLKRNGLISHADAVILNRILKQLCLSPHADADFDTILSFVDRLVETNCRFEAETLKSLCEVLLYREELGSISNLLRPIINEYNSGDLSKISGAFVKYICDKSVSTESAWEAYELLNMAFPNTPVWIRTDIMTQFFDRGQSKLACLVFGHMRQKESGGLRPTAHTYSLCFQGISRAADAKGLHLVHNMLRLDLEVGLTTKILNGLMLSYATCGMPDQAMDYFRDILHSDEGPSEATLMIFFRACETYYNGVEESRKMVEKLRSMGIQIDGRIYNAYIGALAGHCEIERATELIKSMESSIGVKPTSLTLGTLYNALPYQYWKDQAEEWAQATYPDTWHDLEQLGSEVDHEGLKLFNIDRNIEV</sequence>
<reference evidence="1" key="1">
    <citation type="journal article" date="2022" name="bioRxiv">
        <title>Population genetic analysis of Ophidiomyces ophidiicola, the causative agent of snake fungal disease, indicates recent introductions to the USA.</title>
        <authorList>
            <person name="Ladner J.T."/>
            <person name="Palmer J.M."/>
            <person name="Ettinger C.L."/>
            <person name="Stajich J.E."/>
            <person name="Farrell T.M."/>
            <person name="Glorioso B.M."/>
            <person name="Lawson B."/>
            <person name="Price S.J."/>
            <person name="Stengle A.G."/>
            <person name="Grear D.A."/>
            <person name="Lorch J.M."/>
        </authorList>
    </citation>
    <scope>NUCLEOTIDE SEQUENCE</scope>
    <source>
        <strain evidence="1">NWHC 24266-5</strain>
    </source>
</reference>
<protein>
    <submittedName>
        <fullName evidence="1">Uncharacterized protein</fullName>
    </submittedName>
</protein>
<name>A0ACB8V288_9EURO</name>
<evidence type="ECO:0000313" key="1">
    <source>
        <dbReference type="EMBL" id="KAI2391053.1"/>
    </source>
</evidence>
<gene>
    <name evidence="1" type="ORF">LOY88_001355</name>
</gene>
<comment type="caution">
    <text evidence="1">The sequence shown here is derived from an EMBL/GenBank/DDBJ whole genome shotgun (WGS) entry which is preliminary data.</text>
</comment>
<accession>A0ACB8V288</accession>
<organism evidence="1">
    <name type="scientific">Ophidiomyces ophidiicola</name>
    <dbReference type="NCBI Taxonomy" id="1387563"/>
    <lineage>
        <taxon>Eukaryota</taxon>
        <taxon>Fungi</taxon>
        <taxon>Dikarya</taxon>
        <taxon>Ascomycota</taxon>
        <taxon>Pezizomycotina</taxon>
        <taxon>Eurotiomycetes</taxon>
        <taxon>Eurotiomycetidae</taxon>
        <taxon>Onygenales</taxon>
        <taxon>Onygenaceae</taxon>
        <taxon>Ophidiomyces</taxon>
    </lineage>
</organism>
<dbReference type="EMBL" id="JALBCA010000014">
    <property type="protein sequence ID" value="KAI2391053.1"/>
    <property type="molecule type" value="Genomic_DNA"/>
</dbReference>
<proteinExistence type="predicted"/>